<feature type="compositionally biased region" description="Basic and acidic residues" evidence="6">
    <location>
        <begin position="18"/>
        <end position="35"/>
    </location>
</feature>
<evidence type="ECO:0000256" key="5">
    <source>
        <dbReference type="PROSITE-ProRule" id="PRU00221"/>
    </source>
</evidence>
<evidence type="ECO:0000256" key="2">
    <source>
        <dbReference type="ARBA" id="ARBA00022490"/>
    </source>
</evidence>
<dbReference type="InterPro" id="IPR050687">
    <property type="entry name" value="Dynein_IC"/>
</dbReference>
<keyword evidence="3 5" id="KW-0853">WD repeat</keyword>
<organism evidence="7 8">
    <name type="scientific">Hypholoma sublateritium (strain FD-334 SS-4)</name>
    <dbReference type="NCBI Taxonomy" id="945553"/>
    <lineage>
        <taxon>Eukaryota</taxon>
        <taxon>Fungi</taxon>
        <taxon>Dikarya</taxon>
        <taxon>Basidiomycota</taxon>
        <taxon>Agaricomycotina</taxon>
        <taxon>Agaricomycetes</taxon>
        <taxon>Agaricomycetidae</taxon>
        <taxon>Agaricales</taxon>
        <taxon>Agaricineae</taxon>
        <taxon>Strophariaceae</taxon>
        <taxon>Hypholoma</taxon>
    </lineage>
</organism>
<dbReference type="GO" id="GO:0045503">
    <property type="term" value="F:dynein light chain binding"/>
    <property type="evidence" value="ECO:0007669"/>
    <property type="project" value="TreeGrafter"/>
</dbReference>
<dbReference type="InterPro" id="IPR015943">
    <property type="entry name" value="WD40/YVTN_repeat-like_dom_sf"/>
</dbReference>
<dbReference type="Pfam" id="PF00400">
    <property type="entry name" value="WD40"/>
    <property type="match status" value="1"/>
</dbReference>
<dbReference type="EMBL" id="KN817650">
    <property type="protein sequence ID" value="KJA15232.1"/>
    <property type="molecule type" value="Genomic_DNA"/>
</dbReference>
<evidence type="ECO:0000256" key="1">
    <source>
        <dbReference type="ARBA" id="ARBA00004496"/>
    </source>
</evidence>
<accession>A0A0D2KKV6</accession>
<dbReference type="GO" id="GO:0045504">
    <property type="term" value="F:dynein heavy chain binding"/>
    <property type="evidence" value="ECO:0007669"/>
    <property type="project" value="TreeGrafter"/>
</dbReference>
<evidence type="ECO:0000313" key="7">
    <source>
        <dbReference type="EMBL" id="KJA15232.1"/>
    </source>
</evidence>
<evidence type="ECO:0000313" key="8">
    <source>
        <dbReference type="Proteomes" id="UP000054270"/>
    </source>
</evidence>
<evidence type="ECO:0000256" key="4">
    <source>
        <dbReference type="ARBA" id="ARBA00022737"/>
    </source>
</evidence>
<feature type="repeat" description="WD" evidence="5">
    <location>
        <begin position="488"/>
        <end position="535"/>
    </location>
</feature>
<dbReference type="GO" id="GO:0005868">
    <property type="term" value="C:cytoplasmic dynein complex"/>
    <property type="evidence" value="ECO:0007669"/>
    <property type="project" value="TreeGrafter"/>
</dbReference>
<dbReference type="PROSITE" id="PS50082">
    <property type="entry name" value="WD_REPEATS_2"/>
    <property type="match status" value="1"/>
</dbReference>
<dbReference type="STRING" id="945553.A0A0D2KKV6"/>
<dbReference type="OMA" id="MHDRPEY"/>
<feature type="region of interest" description="Disordered" evidence="6">
    <location>
        <begin position="18"/>
        <end position="43"/>
    </location>
</feature>
<dbReference type="FunFam" id="2.130.10.10:FF:001070">
    <property type="entry name" value="Dynein intermediate chain, cytosolic"/>
    <property type="match status" value="1"/>
</dbReference>
<feature type="compositionally biased region" description="Polar residues" evidence="6">
    <location>
        <begin position="113"/>
        <end position="124"/>
    </location>
</feature>
<feature type="region of interest" description="Disordered" evidence="6">
    <location>
        <begin position="96"/>
        <end position="124"/>
    </location>
</feature>
<reference evidence="8" key="1">
    <citation type="submission" date="2014-04" db="EMBL/GenBank/DDBJ databases">
        <title>Evolutionary Origins and Diversification of the Mycorrhizal Mutualists.</title>
        <authorList>
            <consortium name="DOE Joint Genome Institute"/>
            <consortium name="Mycorrhizal Genomics Consortium"/>
            <person name="Kohler A."/>
            <person name="Kuo A."/>
            <person name="Nagy L.G."/>
            <person name="Floudas D."/>
            <person name="Copeland A."/>
            <person name="Barry K.W."/>
            <person name="Cichocki N."/>
            <person name="Veneault-Fourrey C."/>
            <person name="LaButti K."/>
            <person name="Lindquist E.A."/>
            <person name="Lipzen A."/>
            <person name="Lundell T."/>
            <person name="Morin E."/>
            <person name="Murat C."/>
            <person name="Riley R."/>
            <person name="Ohm R."/>
            <person name="Sun H."/>
            <person name="Tunlid A."/>
            <person name="Henrissat B."/>
            <person name="Grigoriev I.V."/>
            <person name="Hibbett D.S."/>
            <person name="Martin F."/>
        </authorList>
    </citation>
    <scope>NUCLEOTIDE SEQUENCE [LARGE SCALE GENOMIC DNA]</scope>
    <source>
        <strain evidence="8">FD-334 SS-4</strain>
    </source>
</reference>
<feature type="compositionally biased region" description="Polar residues" evidence="6">
    <location>
        <begin position="96"/>
        <end position="105"/>
    </location>
</feature>
<dbReference type="OrthoDB" id="366230at2759"/>
<dbReference type="Gene3D" id="2.130.10.10">
    <property type="entry name" value="YVTN repeat-like/Quinoprotein amine dehydrogenase"/>
    <property type="match status" value="2"/>
</dbReference>
<sequence length="668" mass="73872">MDKRRQEIDAKRAKLAELRKARADRQRADAERRASDVPAGSSSIINRRDVDELVNALVGGRSGVDSGDLTPSSSVPGTPAFGHTVNLPPYVGLSMSGSGRVSRQSDVQDRASVGQSTMVGSSNSATDHVIERTMVARSFPDLIDIEQELFELPHKERVIYNKEVQTNSVETGPSPDYEAELRLRIARERDVEIERIARDKELEEISVKLDQEIEQEIRDLTEEERASIIAAPEFLEFVENSSKIVQRALNDGYDYIRDYTLNAESGGDDSEGKRVKRVCEFWDERYGKNRSITDIDWSPKYPELSVASYNKNPAALNEPDGIVAVWNLHLLERPEFVFHSQSDVLSVTFSPFHANLIFGGTYSGQILLWDTRSKHLPVLKTPLSAAGHTHPVYAMQMVGTQNAHNLITSSTDGTVCSWLVDMLAQPQETLELVHAGHNKTGEVATTTLDFPDNETTAFWVGTEEGNVYQANRYDRAGAKAGLNQYDVYRGHAGPVMGLHFHPLVGPVDFSDLFLTSSVDWTVKLWRARSLSKPSTQPHAVAPLYSFDEADDYVYDVKWHPAHPASFGAVDGSGRFDLWNLNADTEVPVASTVVGTGRALNKLQWDRKDGRRAALGGSDGRLYIYDIGDMALPRESEWTDMQKTVAALAGSAQANGAADTDPARIVAGR</sequence>
<dbReference type="InterPro" id="IPR001680">
    <property type="entry name" value="WD40_rpt"/>
</dbReference>
<dbReference type="FunFam" id="2.130.10.10:FF:000414">
    <property type="entry name" value="Cytoplasmic dynein intermediate chain"/>
    <property type="match status" value="1"/>
</dbReference>
<protein>
    <submittedName>
        <fullName evidence="7">Uncharacterized protein</fullName>
    </submittedName>
</protein>
<dbReference type="PANTHER" id="PTHR12442">
    <property type="entry name" value="DYNEIN INTERMEDIATE CHAIN"/>
    <property type="match status" value="1"/>
</dbReference>
<dbReference type="PANTHER" id="PTHR12442:SF22">
    <property type="entry name" value="CYTOPLASMIC DYNEIN 1 INTERMEDIATE CHAIN-RELATED"/>
    <property type="match status" value="1"/>
</dbReference>
<dbReference type="InterPro" id="IPR036322">
    <property type="entry name" value="WD40_repeat_dom_sf"/>
</dbReference>
<dbReference type="Proteomes" id="UP000054270">
    <property type="component" value="Unassembled WGS sequence"/>
</dbReference>
<keyword evidence="4" id="KW-0677">Repeat</keyword>
<proteinExistence type="predicted"/>
<dbReference type="GO" id="GO:0010970">
    <property type="term" value="P:transport along microtubule"/>
    <property type="evidence" value="ECO:0007669"/>
    <property type="project" value="TreeGrafter"/>
</dbReference>
<comment type="subcellular location">
    <subcellularLocation>
        <location evidence="1">Cytoplasm</location>
    </subcellularLocation>
</comment>
<keyword evidence="8" id="KW-1185">Reference proteome</keyword>
<evidence type="ECO:0000256" key="6">
    <source>
        <dbReference type="SAM" id="MobiDB-lite"/>
    </source>
</evidence>
<dbReference type="GO" id="GO:0005737">
    <property type="term" value="C:cytoplasm"/>
    <property type="evidence" value="ECO:0007669"/>
    <property type="project" value="UniProtKB-SubCell"/>
</dbReference>
<dbReference type="SMART" id="SM00320">
    <property type="entry name" value="WD40"/>
    <property type="match status" value="6"/>
</dbReference>
<keyword evidence="2" id="KW-0963">Cytoplasm</keyword>
<gene>
    <name evidence="7" type="ORF">HYPSUDRAFT_48549</name>
</gene>
<dbReference type="SUPFAM" id="SSF50978">
    <property type="entry name" value="WD40 repeat-like"/>
    <property type="match status" value="1"/>
</dbReference>
<evidence type="ECO:0000256" key="3">
    <source>
        <dbReference type="ARBA" id="ARBA00022574"/>
    </source>
</evidence>
<dbReference type="AlphaFoldDB" id="A0A0D2KKV6"/>
<name>A0A0D2KKV6_HYPSF</name>